<keyword evidence="1" id="KW-0723">Serine/threonine-protein kinase</keyword>
<evidence type="ECO:0000256" key="1">
    <source>
        <dbReference type="ARBA" id="ARBA00022527"/>
    </source>
</evidence>
<keyword evidence="4" id="KW-1185">Reference proteome</keyword>
<dbReference type="CDD" id="cd16936">
    <property type="entry name" value="HATPase_RsbW-like"/>
    <property type="match status" value="1"/>
</dbReference>
<dbReference type="PANTHER" id="PTHR35526">
    <property type="entry name" value="ANTI-SIGMA-F FACTOR RSBW-RELATED"/>
    <property type="match status" value="1"/>
</dbReference>
<sequence length="138" mass="14742">MGRPLLEAIMSGPCATMLTAHPESIKRARDFVGKAVESWGVDVDIARLVISELATNAVTHACGDCIVVRASLNDDGSVTLEAWDKDAGRIPEPRRPDLHATSGRGLCLIENLTRSWGVRPLADQAGKIVYAVLAPINA</sequence>
<protein>
    <recommendedName>
        <fullName evidence="2">Histidine kinase/HSP90-like ATPase domain-containing protein</fullName>
    </recommendedName>
</protein>
<dbReference type="Proteomes" id="UP000487268">
    <property type="component" value="Unassembled WGS sequence"/>
</dbReference>
<gene>
    <name evidence="3" type="ORF">ACRB68_14900</name>
</gene>
<feature type="domain" description="Histidine kinase/HSP90-like ATPase" evidence="2">
    <location>
        <begin position="19"/>
        <end position="129"/>
    </location>
</feature>
<evidence type="ECO:0000313" key="3">
    <source>
        <dbReference type="EMBL" id="MQY03448.1"/>
    </source>
</evidence>
<keyword evidence="1" id="KW-0808">Transferase</keyword>
<dbReference type="RefSeq" id="WP_153531375.1">
    <property type="nucleotide sequence ID" value="NZ_WEGH01000001.1"/>
</dbReference>
<dbReference type="Pfam" id="PF13581">
    <property type="entry name" value="HATPase_c_2"/>
    <property type="match status" value="1"/>
</dbReference>
<accession>A0A7K0BQG9</accession>
<proteinExistence type="predicted"/>
<evidence type="ECO:0000259" key="2">
    <source>
        <dbReference type="Pfam" id="PF13581"/>
    </source>
</evidence>
<organism evidence="3 4">
    <name type="scientific">Actinomadura macrotermitis</name>
    <dbReference type="NCBI Taxonomy" id="2585200"/>
    <lineage>
        <taxon>Bacteria</taxon>
        <taxon>Bacillati</taxon>
        <taxon>Actinomycetota</taxon>
        <taxon>Actinomycetes</taxon>
        <taxon>Streptosporangiales</taxon>
        <taxon>Thermomonosporaceae</taxon>
        <taxon>Actinomadura</taxon>
    </lineage>
</organism>
<evidence type="ECO:0000313" key="4">
    <source>
        <dbReference type="Proteomes" id="UP000487268"/>
    </source>
</evidence>
<dbReference type="InterPro" id="IPR003594">
    <property type="entry name" value="HATPase_dom"/>
</dbReference>
<dbReference type="InterPro" id="IPR036890">
    <property type="entry name" value="HATPase_C_sf"/>
</dbReference>
<dbReference type="EMBL" id="WEGH01000001">
    <property type="protein sequence ID" value="MQY03448.1"/>
    <property type="molecule type" value="Genomic_DNA"/>
</dbReference>
<comment type="caution">
    <text evidence="3">The sequence shown here is derived from an EMBL/GenBank/DDBJ whole genome shotgun (WGS) entry which is preliminary data.</text>
</comment>
<dbReference type="InterPro" id="IPR050267">
    <property type="entry name" value="Anti-sigma-factor_SerPK"/>
</dbReference>
<dbReference type="SUPFAM" id="SSF55874">
    <property type="entry name" value="ATPase domain of HSP90 chaperone/DNA topoisomerase II/histidine kinase"/>
    <property type="match status" value="1"/>
</dbReference>
<dbReference type="GO" id="GO:0004674">
    <property type="term" value="F:protein serine/threonine kinase activity"/>
    <property type="evidence" value="ECO:0007669"/>
    <property type="project" value="UniProtKB-KW"/>
</dbReference>
<dbReference type="OrthoDB" id="3473697at2"/>
<dbReference type="Gene3D" id="3.30.565.10">
    <property type="entry name" value="Histidine kinase-like ATPase, C-terminal domain"/>
    <property type="match status" value="1"/>
</dbReference>
<reference evidence="3 4" key="1">
    <citation type="submission" date="2019-10" db="EMBL/GenBank/DDBJ databases">
        <title>Actinomadura rubteroloni sp. nov. and Actinomadura macrotermitis sp. nov., isolated from the gut of fungus growing-termite Macrotermes natalensis.</title>
        <authorList>
            <person name="Benndorf R."/>
            <person name="Martin K."/>
            <person name="Kuefner M."/>
            <person name="De Beer W."/>
            <person name="Kaster A.-K."/>
            <person name="Vollmers J."/>
            <person name="Poulsen M."/>
            <person name="Beemelmanns C."/>
        </authorList>
    </citation>
    <scope>NUCLEOTIDE SEQUENCE [LARGE SCALE GENOMIC DNA]</scope>
    <source>
        <strain evidence="3 4">RB68</strain>
    </source>
</reference>
<dbReference type="AlphaFoldDB" id="A0A7K0BQG9"/>
<dbReference type="PANTHER" id="PTHR35526:SF3">
    <property type="entry name" value="ANTI-SIGMA-F FACTOR RSBW"/>
    <property type="match status" value="1"/>
</dbReference>
<name>A0A7K0BQG9_9ACTN</name>
<keyword evidence="1" id="KW-0418">Kinase</keyword>